<dbReference type="PANTHER" id="PTHR24305:SF156">
    <property type="entry name" value="P450, PUTATIVE (EUROFUNG)-RELATED"/>
    <property type="match status" value="1"/>
</dbReference>
<evidence type="ECO:0000256" key="2">
    <source>
        <dbReference type="ARBA" id="ARBA00022617"/>
    </source>
</evidence>
<dbReference type="OrthoDB" id="1470350at2759"/>
<dbReference type="Gene3D" id="3.30.420.10">
    <property type="entry name" value="Ribonuclease H-like superfamily/Ribonuclease H"/>
    <property type="match status" value="1"/>
</dbReference>
<dbReference type="CDD" id="cd13934">
    <property type="entry name" value="RNase_H_Dikarya_like"/>
    <property type="match status" value="1"/>
</dbReference>
<dbReference type="PRINTS" id="PR00463">
    <property type="entry name" value="EP450I"/>
</dbReference>
<dbReference type="SUPFAM" id="SSF53098">
    <property type="entry name" value="Ribonuclease H-like"/>
    <property type="match status" value="1"/>
</dbReference>
<evidence type="ECO:0000256" key="3">
    <source>
        <dbReference type="ARBA" id="ARBA00022723"/>
    </source>
</evidence>
<dbReference type="InterPro" id="IPR017972">
    <property type="entry name" value="Cyt_P450_CS"/>
</dbReference>
<dbReference type="GO" id="GO:0004523">
    <property type="term" value="F:RNA-DNA hybrid ribonuclease activity"/>
    <property type="evidence" value="ECO:0007669"/>
    <property type="project" value="InterPro"/>
</dbReference>
<keyword evidence="2 5" id="KW-0349">Heme</keyword>
<reference evidence="8 9" key="1">
    <citation type="submission" date="2019-12" db="EMBL/GenBank/DDBJ databases">
        <title>Draft genome sequence of the ascomycete Xylaria multiplex DSM 110363.</title>
        <authorList>
            <person name="Buettner E."/>
            <person name="Kellner H."/>
        </authorList>
    </citation>
    <scope>NUCLEOTIDE SEQUENCE [LARGE SCALE GENOMIC DNA]</scope>
    <source>
        <strain evidence="8 9">DSM 110363</strain>
    </source>
</reference>
<dbReference type="InParanoid" id="A0A7C8IT21"/>
<gene>
    <name evidence="8" type="ORF">GQX73_g4407</name>
</gene>
<evidence type="ECO:0000256" key="6">
    <source>
        <dbReference type="SAM" id="MobiDB-lite"/>
    </source>
</evidence>
<dbReference type="GO" id="GO:0005506">
    <property type="term" value="F:iron ion binding"/>
    <property type="evidence" value="ECO:0007669"/>
    <property type="project" value="InterPro"/>
</dbReference>
<dbReference type="PANTHER" id="PTHR24305">
    <property type="entry name" value="CYTOCHROME P450"/>
    <property type="match status" value="1"/>
</dbReference>
<dbReference type="GO" id="GO:0003676">
    <property type="term" value="F:nucleic acid binding"/>
    <property type="evidence" value="ECO:0007669"/>
    <property type="project" value="InterPro"/>
</dbReference>
<name>A0A7C8IT21_9PEZI</name>
<keyword evidence="3 5" id="KW-0479">Metal-binding</keyword>
<proteinExistence type="predicted"/>
<feature type="binding site" description="axial binding residue" evidence="5">
    <location>
        <position position="806"/>
    </location>
    <ligand>
        <name>heme</name>
        <dbReference type="ChEBI" id="CHEBI:30413"/>
    </ligand>
    <ligandPart>
        <name>Fe</name>
        <dbReference type="ChEBI" id="CHEBI:18248"/>
    </ligandPart>
</feature>
<dbReference type="Pfam" id="PF00075">
    <property type="entry name" value="RNase_H"/>
    <property type="match status" value="1"/>
</dbReference>
<dbReference type="InterPro" id="IPR036397">
    <property type="entry name" value="RNaseH_sf"/>
</dbReference>
<evidence type="ECO:0000256" key="4">
    <source>
        <dbReference type="ARBA" id="ARBA00023004"/>
    </source>
</evidence>
<comment type="cofactor">
    <cofactor evidence="1 5">
        <name>heme</name>
        <dbReference type="ChEBI" id="CHEBI:30413"/>
    </cofactor>
</comment>
<dbReference type="AlphaFoldDB" id="A0A7C8IT21"/>
<dbReference type="Proteomes" id="UP000481858">
    <property type="component" value="Unassembled WGS sequence"/>
</dbReference>
<comment type="caution">
    <text evidence="8">The sequence shown here is derived from an EMBL/GenBank/DDBJ whole genome shotgun (WGS) entry which is preliminary data.</text>
</comment>
<keyword evidence="9" id="KW-1185">Reference proteome</keyword>
<dbReference type="InterPro" id="IPR002156">
    <property type="entry name" value="RNaseH_domain"/>
</dbReference>
<evidence type="ECO:0000256" key="5">
    <source>
        <dbReference type="PIRSR" id="PIRSR602401-1"/>
    </source>
</evidence>
<dbReference type="InterPro" id="IPR050121">
    <property type="entry name" value="Cytochrome_P450_monoxygenase"/>
</dbReference>
<sequence>MPRGFYLAQGLIPLVEHSSDDDEGPCELPNGRLVCGPHGFVVCGKCCVDYSFMEDVLSHSEDEDDVLDAETEEMYWELSPESRAEIDARWGPPSSSRGSQPQTFNSSNARRSSTTDTHSTIEDFGIDLDDDGPGPKKRRGTGRVFPTRFTPPSPTITPTELFLGKATYARLTRYIHCNDAQKVLIFTDGACLNNGQANPKAGWALVHGPGFTGMPALIASGRLEDKGPFGDPSIQSSNRAELRAVIAALRMRHWTGEGFDTVVIATDSEYVTTGSTEWVKSWIKNGWQTAGRTDVKNKDLWEMLLGEVERWHDEGLSIQFWKIPREWNKVADAAAKKAAEESETPGGWMDIQVNIALNGLFFPFYLKSPHIDTAQAGLLLDMNLLEPCTATNYGIGFIITVLVVGAIRLITDPLRRIPGPFVARLTPIWLWYISWRGIECTVLEGLHKKYGSVVRIAPNELSISDGIAIPIIYIKNGGYLKSPVYRNVDVNGFATIFSVQNPEHRAVRAKAVAPLFASQKIVQGRPIFVKVVADMLAELEQRKHGAHGNPVDILNLVRATFMETVSSYLLGNSLCGTGEGRFLATEFVDSFASAGRFFLLPRWIFPYVDHWAAKLLKNRHAIHESTQYIQDFATHVVDKAKSGANGEGETYQARLLDAGISREETIAQVVDILFAGTDAVSRTFALLCENLAEHADKYERVRQEVCNNTDIDSQSLPYLSAVVKENLRLSMANPTRLPRIVPEGGLHMPGLPSIPAGTIVGLSAYSLHLNAEVFSSPHEFLPERWLEASLAMLRDSFYFGQGCRQCIARNLAWTMLCWAAEGVIRSDVLRDARPVKTNADFYQWFNAVKCNGEHQLIWE</sequence>
<dbReference type="InterPro" id="IPR036396">
    <property type="entry name" value="Cyt_P450_sf"/>
</dbReference>
<dbReference type="GO" id="GO:0004497">
    <property type="term" value="F:monooxygenase activity"/>
    <property type="evidence" value="ECO:0007669"/>
    <property type="project" value="InterPro"/>
</dbReference>
<evidence type="ECO:0000256" key="1">
    <source>
        <dbReference type="ARBA" id="ARBA00001971"/>
    </source>
</evidence>
<feature type="region of interest" description="Disordered" evidence="6">
    <location>
        <begin position="82"/>
        <end position="152"/>
    </location>
</feature>
<accession>A0A7C8IT21</accession>
<dbReference type="GO" id="GO:0020037">
    <property type="term" value="F:heme binding"/>
    <property type="evidence" value="ECO:0007669"/>
    <property type="project" value="InterPro"/>
</dbReference>
<dbReference type="Pfam" id="PF00067">
    <property type="entry name" value="p450"/>
    <property type="match status" value="1"/>
</dbReference>
<dbReference type="EMBL" id="WUBL01000040">
    <property type="protein sequence ID" value="KAF2969163.1"/>
    <property type="molecule type" value="Genomic_DNA"/>
</dbReference>
<evidence type="ECO:0000313" key="8">
    <source>
        <dbReference type="EMBL" id="KAF2969163.1"/>
    </source>
</evidence>
<keyword evidence="4 5" id="KW-0408">Iron</keyword>
<feature type="domain" description="RNase H type-1" evidence="7">
    <location>
        <begin position="179"/>
        <end position="340"/>
    </location>
</feature>
<protein>
    <recommendedName>
        <fullName evidence="7">RNase H type-1 domain-containing protein</fullName>
    </recommendedName>
</protein>
<dbReference type="InterPro" id="IPR002401">
    <property type="entry name" value="Cyt_P450_E_grp-I"/>
</dbReference>
<organism evidence="8 9">
    <name type="scientific">Xylaria multiplex</name>
    <dbReference type="NCBI Taxonomy" id="323545"/>
    <lineage>
        <taxon>Eukaryota</taxon>
        <taxon>Fungi</taxon>
        <taxon>Dikarya</taxon>
        <taxon>Ascomycota</taxon>
        <taxon>Pezizomycotina</taxon>
        <taxon>Sordariomycetes</taxon>
        <taxon>Xylariomycetidae</taxon>
        <taxon>Xylariales</taxon>
        <taxon>Xylariaceae</taxon>
        <taxon>Xylaria</taxon>
    </lineage>
</organism>
<dbReference type="PROSITE" id="PS00086">
    <property type="entry name" value="CYTOCHROME_P450"/>
    <property type="match status" value="1"/>
</dbReference>
<dbReference type="PROSITE" id="PS50879">
    <property type="entry name" value="RNASE_H_1"/>
    <property type="match status" value="1"/>
</dbReference>
<evidence type="ECO:0000313" key="9">
    <source>
        <dbReference type="Proteomes" id="UP000481858"/>
    </source>
</evidence>
<dbReference type="InterPro" id="IPR012337">
    <property type="entry name" value="RNaseH-like_sf"/>
</dbReference>
<dbReference type="SUPFAM" id="SSF48264">
    <property type="entry name" value="Cytochrome P450"/>
    <property type="match status" value="1"/>
</dbReference>
<dbReference type="Gene3D" id="1.10.630.10">
    <property type="entry name" value="Cytochrome P450"/>
    <property type="match status" value="1"/>
</dbReference>
<feature type="compositionally biased region" description="Polar residues" evidence="6">
    <location>
        <begin position="103"/>
        <end position="118"/>
    </location>
</feature>
<dbReference type="InterPro" id="IPR001128">
    <property type="entry name" value="Cyt_P450"/>
</dbReference>
<evidence type="ECO:0000259" key="7">
    <source>
        <dbReference type="PROSITE" id="PS50879"/>
    </source>
</evidence>
<dbReference type="GO" id="GO:0016705">
    <property type="term" value="F:oxidoreductase activity, acting on paired donors, with incorporation or reduction of molecular oxygen"/>
    <property type="evidence" value="ECO:0007669"/>
    <property type="project" value="InterPro"/>
</dbReference>
<feature type="compositionally biased region" description="Low complexity" evidence="6">
    <location>
        <begin position="91"/>
        <end position="102"/>
    </location>
</feature>